<dbReference type="PANTHER" id="PTHR24096:SF149">
    <property type="entry name" value="AMP-BINDING DOMAIN-CONTAINING PROTEIN-RELATED"/>
    <property type="match status" value="1"/>
</dbReference>
<dbReference type="Proteomes" id="UP000184383">
    <property type="component" value="Unassembled WGS sequence"/>
</dbReference>
<dbReference type="AlphaFoldDB" id="A0A1L9RCK8"/>
<evidence type="ECO:0000256" key="1">
    <source>
        <dbReference type="ARBA" id="ARBA00006432"/>
    </source>
</evidence>
<keyword evidence="5" id="KW-1185">Reference proteome</keyword>
<dbReference type="InterPro" id="IPR045851">
    <property type="entry name" value="AMP-bd_C_sf"/>
</dbReference>
<reference evidence="5" key="1">
    <citation type="journal article" date="2017" name="Genome Biol.">
        <title>Comparative genomics reveals high biological diversity and specific adaptations in the industrially and medically important fungal genus Aspergillus.</title>
        <authorList>
            <person name="de Vries R.P."/>
            <person name="Riley R."/>
            <person name="Wiebenga A."/>
            <person name="Aguilar-Osorio G."/>
            <person name="Amillis S."/>
            <person name="Uchima C.A."/>
            <person name="Anderluh G."/>
            <person name="Asadollahi M."/>
            <person name="Askin M."/>
            <person name="Barry K."/>
            <person name="Battaglia E."/>
            <person name="Bayram O."/>
            <person name="Benocci T."/>
            <person name="Braus-Stromeyer S.A."/>
            <person name="Caldana C."/>
            <person name="Canovas D."/>
            <person name="Cerqueira G.C."/>
            <person name="Chen F."/>
            <person name="Chen W."/>
            <person name="Choi C."/>
            <person name="Clum A."/>
            <person name="Dos Santos R.A."/>
            <person name="Damasio A.R."/>
            <person name="Diallinas G."/>
            <person name="Emri T."/>
            <person name="Fekete E."/>
            <person name="Flipphi M."/>
            <person name="Freyberg S."/>
            <person name="Gallo A."/>
            <person name="Gournas C."/>
            <person name="Habgood R."/>
            <person name="Hainaut M."/>
            <person name="Harispe M.L."/>
            <person name="Henrissat B."/>
            <person name="Hilden K.S."/>
            <person name="Hope R."/>
            <person name="Hossain A."/>
            <person name="Karabika E."/>
            <person name="Karaffa L."/>
            <person name="Karanyi Z."/>
            <person name="Krasevec N."/>
            <person name="Kuo A."/>
            <person name="Kusch H."/>
            <person name="LaButti K."/>
            <person name="Lagendijk E.L."/>
            <person name="Lapidus A."/>
            <person name="Levasseur A."/>
            <person name="Lindquist E."/>
            <person name="Lipzen A."/>
            <person name="Logrieco A.F."/>
            <person name="MacCabe A."/>
            <person name="Maekelae M.R."/>
            <person name="Malavazi I."/>
            <person name="Melin P."/>
            <person name="Meyer V."/>
            <person name="Mielnichuk N."/>
            <person name="Miskei M."/>
            <person name="Molnar A.P."/>
            <person name="Mule G."/>
            <person name="Ngan C.Y."/>
            <person name="Orejas M."/>
            <person name="Orosz E."/>
            <person name="Ouedraogo J.P."/>
            <person name="Overkamp K.M."/>
            <person name="Park H.-S."/>
            <person name="Perrone G."/>
            <person name="Piumi F."/>
            <person name="Punt P.J."/>
            <person name="Ram A.F."/>
            <person name="Ramon A."/>
            <person name="Rauscher S."/>
            <person name="Record E."/>
            <person name="Riano-Pachon D.M."/>
            <person name="Robert V."/>
            <person name="Roehrig J."/>
            <person name="Ruller R."/>
            <person name="Salamov A."/>
            <person name="Salih N.S."/>
            <person name="Samson R.A."/>
            <person name="Sandor E."/>
            <person name="Sanguinetti M."/>
            <person name="Schuetze T."/>
            <person name="Sepcic K."/>
            <person name="Shelest E."/>
            <person name="Sherlock G."/>
            <person name="Sophianopoulou V."/>
            <person name="Squina F.M."/>
            <person name="Sun H."/>
            <person name="Susca A."/>
            <person name="Todd R.B."/>
            <person name="Tsang A."/>
            <person name="Unkles S.E."/>
            <person name="van de Wiele N."/>
            <person name="van Rossen-Uffink D."/>
            <person name="Oliveira J.V."/>
            <person name="Vesth T.C."/>
            <person name="Visser J."/>
            <person name="Yu J.-H."/>
            <person name="Zhou M."/>
            <person name="Andersen M.R."/>
            <person name="Archer D.B."/>
            <person name="Baker S.E."/>
            <person name="Benoit I."/>
            <person name="Brakhage A.A."/>
            <person name="Braus G.H."/>
            <person name="Fischer R."/>
            <person name="Frisvad J.C."/>
            <person name="Goldman G.H."/>
            <person name="Houbraken J."/>
            <person name="Oakley B."/>
            <person name="Pocsi I."/>
            <person name="Scazzocchio C."/>
            <person name="Seiboth B."/>
            <person name="vanKuyk P.A."/>
            <person name="Wortman J."/>
            <person name="Dyer P.S."/>
            <person name="Grigoriev I.V."/>
        </authorList>
    </citation>
    <scope>NUCLEOTIDE SEQUENCE [LARGE SCALE GENOMIC DNA]</scope>
    <source>
        <strain evidence="5">DTO 134E9</strain>
    </source>
</reference>
<feature type="region of interest" description="Disordered" evidence="3">
    <location>
        <begin position="1"/>
        <end position="22"/>
    </location>
</feature>
<name>A0A1L9RCK8_ASPWE</name>
<protein>
    <submittedName>
        <fullName evidence="4">Uncharacterized protein</fullName>
    </submittedName>
</protein>
<evidence type="ECO:0000256" key="3">
    <source>
        <dbReference type="SAM" id="MobiDB-lite"/>
    </source>
</evidence>
<sequence>MNVTHQARGTAHHELGPNEPGELLARGSQVVMEYLNNKKATRETLDKDGWLHTGDIGYVDNEGYFVITYPLKELIKVKELPVSPAELDGALRGHPALDDAAVKGLLDGYSGERPKAYIANAISWPTALELYSRQ</sequence>
<dbReference type="SUPFAM" id="SSF56801">
    <property type="entry name" value="Acetyl-CoA synthetase-like"/>
    <property type="match status" value="1"/>
</dbReference>
<dbReference type="Gene3D" id="3.30.300.30">
    <property type="match status" value="1"/>
</dbReference>
<dbReference type="EMBL" id="KV878214">
    <property type="protein sequence ID" value="OJJ32628.1"/>
    <property type="molecule type" value="Genomic_DNA"/>
</dbReference>
<evidence type="ECO:0000256" key="2">
    <source>
        <dbReference type="ARBA" id="ARBA00022598"/>
    </source>
</evidence>
<organism evidence="4 5">
    <name type="scientific">Aspergillus wentii DTO 134E9</name>
    <dbReference type="NCBI Taxonomy" id="1073089"/>
    <lineage>
        <taxon>Eukaryota</taxon>
        <taxon>Fungi</taxon>
        <taxon>Dikarya</taxon>
        <taxon>Ascomycota</taxon>
        <taxon>Pezizomycotina</taxon>
        <taxon>Eurotiomycetes</taxon>
        <taxon>Eurotiomycetidae</taxon>
        <taxon>Eurotiales</taxon>
        <taxon>Aspergillaceae</taxon>
        <taxon>Aspergillus</taxon>
        <taxon>Aspergillus subgen. Cremei</taxon>
    </lineage>
</organism>
<dbReference type="GO" id="GO:0016405">
    <property type="term" value="F:CoA-ligase activity"/>
    <property type="evidence" value="ECO:0007669"/>
    <property type="project" value="TreeGrafter"/>
</dbReference>
<dbReference type="OrthoDB" id="6509636at2759"/>
<accession>A0A1L9RCK8</accession>
<evidence type="ECO:0000313" key="5">
    <source>
        <dbReference type="Proteomes" id="UP000184383"/>
    </source>
</evidence>
<dbReference type="GeneID" id="63747019"/>
<dbReference type="PANTHER" id="PTHR24096">
    <property type="entry name" value="LONG-CHAIN-FATTY-ACID--COA LIGASE"/>
    <property type="match status" value="1"/>
</dbReference>
<comment type="similarity">
    <text evidence="1">Belongs to the ATP-dependent AMP-binding enzyme family.</text>
</comment>
<dbReference type="Gene3D" id="2.30.38.10">
    <property type="entry name" value="Luciferase, Domain 3"/>
    <property type="match status" value="1"/>
</dbReference>
<evidence type="ECO:0000313" key="4">
    <source>
        <dbReference type="EMBL" id="OJJ32628.1"/>
    </source>
</evidence>
<keyword evidence="2" id="KW-0436">Ligase</keyword>
<proteinExistence type="inferred from homology"/>
<dbReference type="VEuPathDB" id="FungiDB:ASPWEDRAFT_174077"/>
<gene>
    <name evidence="4" type="ORF">ASPWEDRAFT_174077</name>
</gene>
<dbReference type="RefSeq" id="XP_040686305.1">
    <property type="nucleotide sequence ID" value="XM_040831171.1"/>
</dbReference>
<dbReference type="STRING" id="1073089.A0A1L9RCK8"/>